<organism evidence="1">
    <name type="scientific">Rhizophora mucronata</name>
    <name type="common">Asiatic mangrove</name>
    <dbReference type="NCBI Taxonomy" id="61149"/>
    <lineage>
        <taxon>Eukaryota</taxon>
        <taxon>Viridiplantae</taxon>
        <taxon>Streptophyta</taxon>
        <taxon>Embryophyta</taxon>
        <taxon>Tracheophyta</taxon>
        <taxon>Spermatophyta</taxon>
        <taxon>Magnoliopsida</taxon>
        <taxon>eudicotyledons</taxon>
        <taxon>Gunneridae</taxon>
        <taxon>Pentapetalae</taxon>
        <taxon>rosids</taxon>
        <taxon>fabids</taxon>
        <taxon>Malpighiales</taxon>
        <taxon>Rhizophoraceae</taxon>
        <taxon>Rhizophora</taxon>
    </lineage>
</organism>
<evidence type="ECO:0000313" key="1">
    <source>
        <dbReference type="EMBL" id="MBW95248.1"/>
    </source>
</evidence>
<accession>A0A2P2JP47</accession>
<proteinExistence type="predicted"/>
<reference evidence="1" key="1">
    <citation type="submission" date="2018-02" db="EMBL/GenBank/DDBJ databases">
        <title>Rhizophora mucronata_Transcriptome.</title>
        <authorList>
            <person name="Meera S.P."/>
            <person name="Sreeshan A."/>
            <person name="Augustine A."/>
        </authorList>
    </citation>
    <scope>NUCLEOTIDE SEQUENCE</scope>
    <source>
        <tissue evidence="1">Leaf</tissue>
    </source>
</reference>
<dbReference type="PANTHER" id="PTHR15852:SF55">
    <property type="entry name" value="CR-TYPE DOMAIN-CONTAINING PROTEIN"/>
    <property type="match status" value="1"/>
</dbReference>
<dbReference type="EMBL" id="GGEC01014765">
    <property type="protein sequence ID" value="MBW95248.1"/>
    <property type="molecule type" value="Transcribed_RNA"/>
</dbReference>
<name>A0A2P2JP47_RHIMU</name>
<dbReference type="AlphaFoldDB" id="A0A2P2JP47"/>
<sequence length="117" mass="12378">MIQLCVNGTKIMPVSALSAPLPPTPRTCPGCNEQKPRIVRPFAAKSAGFSFNSIPNGCQKCGGKGAIECPGCKGTGKNKKNGNIFERWKCFDCQGFGLKSCPSCGKGGLTPEQRGER</sequence>
<protein>
    <submittedName>
        <fullName evidence="1">Uncharacterized protein</fullName>
    </submittedName>
</protein>
<dbReference type="PANTHER" id="PTHR15852">
    <property type="entry name" value="PLASTID TRANSCRIPTIONALLY ACTIVE PROTEIN"/>
    <property type="match status" value="1"/>
</dbReference>